<accession>A0A2V1GVN9</accession>
<dbReference type="RefSeq" id="WP_116688880.1">
    <property type="nucleotide sequence ID" value="NZ_CAWNYD010000013.1"/>
</dbReference>
<dbReference type="InterPro" id="IPR008258">
    <property type="entry name" value="Transglycosylase_SLT_dom_1"/>
</dbReference>
<dbReference type="PANTHER" id="PTHR37423">
    <property type="entry name" value="SOLUBLE LYTIC MUREIN TRANSGLYCOSYLASE-RELATED"/>
    <property type="match status" value="1"/>
</dbReference>
<evidence type="ECO:0000259" key="2">
    <source>
        <dbReference type="Pfam" id="PF01464"/>
    </source>
</evidence>
<dbReference type="Gene3D" id="1.10.530.10">
    <property type="match status" value="1"/>
</dbReference>
<dbReference type="PANTHER" id="PTHR37423:SF2">
    <property type="entry name" value="MEMBRANE-BOUND LYTIC MUREIN TRANSGLYCOSYLASE C"/>
    <property type="match status" value="1"/>
</dbReference>
<evidence type="ECO:0000256" key="1">
    <source>
        <dbReference type="ARBA" id="ARBA00007734"/>
    </source>
</evidence>
<gene>
    <name evidence="3" type="ORF">DC094_19890</name>
</gene>
<keyword evidence="4" id="KW-1185">Reference proteome</keyword>
<sequence length="210" mass="24127">MPLSFNSSVFSFPSFHWIGGLTTHFSLVLACILILTSGSTQANALPKLTAEERSQLAAQIANEGNGFEDRFDAEVWLLDMSQRIQRRVKDNKKRLLILKTVHREAKRHNLQPELVLAVIETESNFDSWALSVANARGLMQVMGFWKKEIGSEGDSLFDIETNIRYGTTILKHYLDREKGDLVRALARYNGSLGKRKYPEKVMRKWDRNWR</sequence>
<dbReference type="Proteomes" id="UP000244906">
    <property type="component" value="Unassembled WGS sequence"/>
</dbReference>
<evidence type="ECO:0000313" key="3">
    <source>
        <dbReference type="EMBL" id="PVZ64328.1"/>
    </source>
</evidence>
<organism evidence="3 4">
    <name type="scientific">Pelagibaculum spongiae</name>
    <dbReference type="NCBI Taxonomy" id="2080658"/>
    <lineage>
        <taxon>Bacteria</taxon>
        <taxon>Pseudomonadati</taxon>
        <taxon>Pseudomonadota</taxon>
        <taxon>Gammaproteobacteria</taxon>
        <taxon>Oceanospirillales</taxon>
        <taxon>Pelagibaculum</taxon>
    </lineage>
</organism>
<dbReference type="AlphaFoldDB" id="A0A2V1GVN9"/>
<comment type="similarity">
    <text evidence="1">Belongs to the transglycosylase Slt family.</text>
</comment>
<dbReference type="Pfam" id="PF01464">
    <property type="entry name" value="SLT"/>
    <property type="match status" value="1"/>
</dbReference>
<evidence type="ECO:0000313" key="4">
    <source>
        <dbReference type="Proteomes" id="UP000244906"/>
    </source>
</evidence>
<feature type="domain" description="Transglycosylase SLT" evidence="2">
    <location>
        <begin position="102"/>
        <end position="197"/>
    </location>
</feature>
<dbReference type="EMBL" id="QDDL01000013">
    <property type="protein sequence ID" value="PVZ64328.1"/>
    <property type="molecule type" value="Genomic_DNA"/>
</dbReference>
<dbReference type="SUPFAM" id="SSF53955">
    <property type="entry name" value="Lysozyme-like"/>
    <property type="match status" value="1"/>
</dbReference>
<comment type="caution">
    <text evidence="3">The sequence shown here is derived from an EMBL/GenBank/DDBJ whole genome shotgun (WGS) entry which is preliminary data.</text>
</comment>
<reference evidence="3 4" key="1">
    <citation type="submission" date="2018-04" db="EMBL/GenBank/DDBJ databases">
        <title>Thalassorhabdus spongiae gen. nov., sp. nov., isolated from a marine sponge in South-West Iceland.</title>
        <authorList>
            <person name="Knobloch S."/>
            <person name="Daussin A."/>
            <person name="Johannsson R."/>
            <person name="Marteinsson V.T."/>
        </authorList>
    </citation>
    <scope>NUCLEOTIDE SEQUENCE [LARGE SCALE GENOMIC DNA]</scope>
    <source>
        <strain evidence="3 4">Hp12</strain>
    </source>
</reference>
<dbReference type="OrthoDB" id="92254at2"/>
<dbReference type="InterPro" id="IPR023346">
    <property type="entry name" value="Lysozyme-like_dom_sf"/>
</dbReference>
<name>A0A2V1GVN9_9GAMM</name>
<dbReference type="CDD" id="cd00254">
    <property type="entry name" value="LT-like"/>
    <property type="match status" value="1"/>
</dbReference>
<proteinExistence type="inferred from homology"/>
<protein>
    <recommendedName>
        <fullName evidence="2">Transglycosylase SLT domain-containing protein</fullName>
    </recommendedName>
</protein>